<dbReference type="EMBL" id="CACRSS010000020">
    <property type="protein sequence ID" value="VYT20363.1"/>
    <property type="molecule type" value="Genomic_DNA"/>
</dbReference>
<dbReference type="GO" id="GO:0016614">
    <property type="term" value="F:oxidoreductase activity, acting on CH-OH group of donors"/>
    <property type="evidence" value="ECO:0007669"/>
    <property type="project" value="UniProtKB-ARBA"/>
</dbReference>
<comment type="similarity">
    <text evidence="1">Belongs to the short-chain dehydrogenases/reductases (SDR) family.</text>
</comment>
<accession>A0A6N2UTD8</accession>
<evidence type="ECO:0000256" key="3">
    <source>
        <dbReference type="ARBA" id="ARBA00067437"/>
    </source>
</evidence>
<sequence>MSSLEQAIQIPVITDRKCGTPEKGTQPAILRMAGGAFLLPAVSRQNMTDEKMSTKDIHEMQDPRDEFRQEGYEKQQQKAPGLQSEMEPVPDAGEQSYHGCGKLRGRKALVTGGDSGIGRAAAIAYAREGADVALNYLPEEQSDAEEVAELIRKEGRNAVLLPGDLSDEAFCQKLVRDALEKLGGLDILALVAGKQVAVEDIQDITTEQLTKTFEVNVFSLFWIAKEALPHLKPGASIITCSSIQAYQPGKNLVDYASTKAAIIAFSRALAKQVASKGIRVNVVAPGPIWTALQVTGGQLQKDLPEFGQKTPLKRAGQPVELSGLYVFLASQESSFITAEVFGVTGGMHLA</sequence>
<dbReference type="SUPFAM" id="SSF51735">
    <property type="entry name" value="NAD(P)-binding Rossmann-fold domains"/>
    <property type="match status" value="1"/>
</dbReference>
<keyword evidence="2 5" id="KW-0560">Oxidoreductase</keyword>
<evidence type="ECO:0000256" key="4">
    <source>
        <dbReference type="SAM" id="MobiDB-lite"/>
    </source>
</evidence>
<name>A0A6N2UTD8_9BACT</name>
<evidence type="ECO:0000256" key="1">
    <source>
        <dbReference type="ARBA" id="ARBA00006484"/>
    </source>
</evidence>
<organism evidence="5">
    <name type="scientific">Akkermansia muciniphila</name>
    <dbReference type="NCBI Taxonomy" id="239935"/>
    <lineage>
        <taxon>Bacteria</taxon>
        <taxon>Pseudomonadati</taxon>
        <taxon>Verrucomicrobiota</taxon>
        <taxon>Verrucomicrobiia</taxon>
        <taxon>Verrucomicrobiales</taxon>
        <taxon>Akkermansiaceae</taxon>
        <taxon>Akkermansia</taxon>
    </lineage>
</organism>
<feature type="region of interest" description="Disordered" evidence="4">
    <location>
        <begin position="64"/>
        <end position="99"/>
    </location>
</feature>
<feature type="compositionally biased region" description="Basic and acidic residues" evidence="4">
    <location>
        <begin position="64"/>
        <end position="76"/>
    </location>
</feature>
<dbReference type="PANTHER" id="PTHR48107">
    <property type="entry name" value="NADPH-DEPENDENT ALDEHYDE REDUCTASE-LIKE PROTEIN, CHLOROPLASTIC-RELATED"/>
    <property type="match status" value="1"/>
</dbReference>
<dbReference type="FunFam" id="3.40.50.720:FF:000097">
    <property type="entry name" value="SDR family oxidoreductase"/>
    <property type="match status" value="1"/>
</dbReference>
<proteinExistence type="inferred from homology"/>
<dbReference type="InterPro" id="IPR002347">
    <property type="entry name" value="SDR_fam"/>
</dbReference>
<dbReference type="PRINTS" id="PR00081">
    <property type="entry name" value="GDHRDH"/>
</dbReference>
<dbReference type="CDD" id="cd05355">
    <property type="entry name" value="SDR_c1"/>
    <property type="match status" value="1"/>
</dbReference>
<dbReference type="InterPro" id="IPR020904">
    <property type="entry name" value="Sc_DH/Rdtase_CS"/>
</dbReference>
<protein>
    <recommendedName>
        <fullName evidence="3">Uncharacterized oxidoreductase YghA</fullName>
    </recommendedName>
</protein>
<dbReference type="Pfam" id="PF13561">
    <property type="entry name" value="adh_short_C2"/>
    <property type="match status" value="1"/>
</dbReference>
<gene>
    <name evidence="5" type="primary">yghA</name>
    <name evidence="5" type="ORF">AMLFYP55_01057</name>
</gene>
<dbReference type="PROSITE" id="PS00061">
    <property type="entry name" value="ADH_SHORT"/>
    <property type="match status" value="1"/>
</dbReference>
<dbReference type="Gene3D" id="3.40.50.720">
    <property type="entry name" value="NAD(P)-binding Rossmann-like Domain"/>
    <property type="match status" value="1"/>
</dbReference>
<evidence type="ECO:0000313" key="5">
    <source>
        <dbReference type="EMBL" id="VYT20363.1"/>
    </source>
</evidence>
<dbReference type="PANTHER" id="PTHR48107:SF16">
    <property type="entry name" value="NADPH-DEPENDENT ALDEHYDE REDUCTASE 1, CHLOROPLASTIC"/>
    <property type="match status" value="1"/>
</dbReference>
<reference evidence="5" key="1">
    <citation type="submission" date="2019-11" db="EMBL/GenBank/DDBJ databases">
        <authorList>
            <person name="Feng L."/>
        </authorList>
    </citation>
    <scope>NUCLEOTIDE SEQUENCE</scope>
    <source>
        <strain evidence="5">AMuciniphilaLFYP55</strain>
    </source>
</reference>
<dbReference type="PRINTS" id="PR00080">
    <property type="entry name" value="SDRFAMILY"/>
</dbReference>
<dbReference type="AlphaFoldDB" id="A0A6N2UTD8"/>
<evidence type="ECO:0000256" key="2">
    <source>
        <dbReference type="ARBA" id="ARBA00023002"/>
    </source>
</evidence>
<dbReference type="InterPro" id="IPR036291">
    <property type="entry name" value="NAD(P)-bd_dom_sf"/>
</dbReference>